<comment type="caution">
    <text evidence="2">The sequence shown here is derived from an EMBL/GenBank/DDBJ whole genome shotgun (WGS) entry which is preliminary data.</text>
</comment>
<protein>
    <submittedName>
        <fullName evidence="2">Uncharacterized protein</fullName>
    </submittedName>
</protein>
<dbReference type="Proteomes" id="UP000094526">
    <property type="component" value="Unassembled WGS sequence"/>
</dbReference>
<name>A0A1C1CNC3_9EURO</name>
<feature type="region of interest" description="Disordered" evidence="1">
    <location>
        <begin position="1"/>
        <end position="57"/>
    </location>
</feature>
<dbReference type="VEuPathDB" id="FungiDB:CLCR_07813"/>
<evidence type="ECO:0000313" key="3">
    <source>
        <dbReference type="Proteomes" id="UP000094526"/>
    </source>
</evidence>
<feature type="compositionally biased region" description="Low complexity" evidence="1">
    <location>
        <begin position="42"/>
        <end position="57"/>
    </location>
</feature>
<dbReference type="EMBL" id="LGRB01000010">
    <property type="protein sequence ID" value="OCT49997.1"/>
    <property type="molecule type" value="Genomic_DNA"/>
</dbReference>
<keyword evidence="3" id="KW-1185">Reference proteome</keyword>
<dbReference type="AlphaFoldDB" id="A0A1C1CNC3"/>
<evidence type="ECO:0000313" key="2">
    <source>
        <dbReference type="EMBL" id="OCT49997.1"/>
    </source>
</evidence>
<proteinExistence type="predicted"/>
<evidence type="ECO:0000256" key="1">
    <source>
        <dbReference type="SAM" id="MobiDB-lite"/>
    </source>
</evidence>
<gene>
    <name evidence="2" type="ORF">CLCR_07813</name>
</gene>
<organism evidence="2 3">
    <name type="scientific">Cladophialophora carrionii</name>
    <dbReference type="NCBI Taxonomy" id="86049"/>
    <lineage>
        <taxon>Eukaryota</taxon>
        <taxon>Fungi</taxon>
        <taxon>Dikarya</taxon>
        <taxon>Ascomycota</taxon>
        <taxon>Pezizomycotina</taxon>
        <taxon>Eurotiomycetes</taxon>
        <taxon>Chaetothyriomycetidae</taxon>
        <taxon>Chaetothyriales</taxon>
        <taxon>Herpotrichiellaceae</taxon>
        <taxon>Cladophialophora</taxon>
    </lineage>
</organism>
<accession>A0A1C1CNC3</accession>
<reference evidence="3" key="1">
    <citation type="submission" date="2015-07" db="EMBL/GenBank/DDBJ databases">
        <authorList>
            <person name="Teixeira M.M."/>
            <person name="Souza R.C."/>
            <person name="Almeida L.G."/>
            <person name="Vicente V.A."/>
            <person name="de Hoog S."/>
            <person name="Bocca A.L."/>
            <person name="de Almeida S.R."/>
            <person name="Vasconcelos A.T."/>
            <person name="Felipe M.S."/>
        </authorList>
    </citation>
    <scope>NUCLEOTIDE SEQUENCE [LARGE SCALE GENOMIC DNA]</scope>
    <source>
        <strain evidence="3">KSF</strain>
    </source>
</reference>
<sequence>MAMEKGFGAVVGDEPNAARVLAPAETRQQHPQQPTQPPPSPAKTTSTSRPSTSASSQHITEALDVMKFPFTVLLLCSEPSLDEMVAI</sequence>